<sequence length="215" mass="23627">MSSLLPLKPAPDTASDRELEPRLVGFRDESAEQILSAVTSTTARRILHQLYLDPTTVSDIATELDSSVQNVSYHLNRLQDADLVEVIETWYSEQGREMDVYAPTNSALVLFAGAERTTPSLTAALRRVFGAVGVVGVVSTIVHARWSVLTPSPSLRVAEPPVQQPDPTVWETLVTFGTGPGGFVLGIGIFLILSLFAVWYWRTYRPARSRSTRSV</sequence>
<keyword evidence="1" id="KW-0812">Transmembrane</keyword>
<keyword evidence="1" id="KW-1133">Transmembrane helix</keyword>
<dbReference type="OrthoDB" id="11368at2157"/>
<dbReference type="InterPro" id="IPR036390">
    <property type="entry name" value="WH_DNA-bd_sf"/>
</dbReference>
<evidence type="ECO:0000259" key="2">
    <source>
        <dbReference type="SMART" id="SM00418"/>
    </source>
</evidence>
<accession>M0EJM8</accession>
<dbReference type="InterPro" id="IPR001845">
    <property type="entry name" value="HTH_ArsR_DNA-bd_dom"/>
</dbReference>
<dbReference type="Pfam" id="PF12840">
    <property type="entry name" value="HTH_20"/>
    <property type="match status" value="1"/>
</dbReference>
<dbReference type="AlphaFoldDB" id="M0EJM8"/>
<dbReference type="InterPro" id="IPR036388">
    <property type="entry name" value="WH-like_DNA-bd_sf"/>
</dbReference>
<evidence type="ECO:0000313" key="3">
    <source>
        <dbReference type="EMBL" id="ELZ47955.1"/>
    </source>
</evidence>
<keyword evidence="1" id="KW-0472">Membrane</keyword>
<dbReference type="SUPFAM" id="SSF46785">
    <property type="entry name" value="Winged helix' DNA-binding domain"/>
    <property type="match status" value="1"/>
</dbReference>
<evidence type="ECO:0000313" key="4">
    <source>
        <dbReference type="Proteomes" id="UP000011509"/>
    </source>
</evidence>
<feature type="transmembrane region" description="Helical" evidence="1">
    <location>
        <begin position="183"/>
        <end position="201"/>
    </location>
</feature>
<evidence type="ECO:0000256" key="1">
    <source>
        <dbReference type="SAM" id="Phobius"/>
    </source>
</evidence>
<protein>
    <recommendedName>
        <fullName evidence="2">HTH arsR-type domain-containing protein</fullName>
    </recommendedName>
</protein>
<dbReference type="Gene3D" id="1.10.10.10">
    <property type="entry name" value="Winged helix-like DNA-binding domain superfamily/Winged helix DNA-binding domain"/>
    <property type="match status" value="1"/>
</dbReference>
<proteinExistence type="predicted"/>
<feature type="domain" description="HTH arsR-type" evidence="2">
    <location>
        <begin position="33"/>
        <end position="117"/>
    </location>
</feature>
<gene>
    <name evidence="3" type="ORF">C464_07705</name>
</gene>
<dbReference type="EMBL" id="AOJL01000031">
    <property type="protein sequence ID" value="ELZ47955.1"/>
    <property type="molecule type" value="Genomic_DNA"/>
</dbReference>
<comment type="caution">
    <text evidence="3">The sequence shown here is derived from an EMBL/GenBank/DDBJ whole genome shotgun (WGS) entry which is preliminary data.</text>
</comment>
<keyword evidence="4" id="KW-1185">Reference proteome</keyword>
<organism evidence="3 4">
    <name type="scientific">Halorubrum coriense DSM 10284</name>
    <dbReference type="NCBI Taxonomy" id="1227466"/>
    <lineage>
        <taxon>Archaea</taxon>
        <taxon>Methanobacteriati</taxon>
        <taxon>Methanobacteriota</taxon>
        <taxon>Stenosarchaea group</taxon>
        <taxon>Halobacteria</taxon>
        <taxon>Halobacteriales</taxon>
        <taxon>Haloferacaceae</taxon>
        <taxon>Halorubrum</taxon>
    </lineage>
</organism>
<dbReference type="STRING" id="1227466.C464_07705"/>
<dbReference type="InterPro" id="IPR011991">
    <property type="entry name" value="ArsR-like_HTH"/>
</dbReference>
<name>M0EJM8_9EURY</name>
<dbReference type="Proteomes" id="UP000011509">
    <property type="component" value="Unassembled WGS sequence"/>
</dbReference>
<reference evidence="3 4" key="1">
    <citation type="journal article" date="2014" name="PLoS Genet.">
        <title>Phylogenetically driven sequencing of extremely halophilic archaea reveals strategies for static and dynamic osmo-response.</title>
        <authorList>
            <person name="Becker E.A."/>
            <person name="Seitzer P.M."/>
            <person name="Tritt A."/>
            <person name="Larsen D."/>
            <person name="Krusor M."/>
            <person name="Yao A.I."/>
            <person name="Wu D."/>
            <person name="Madern D."/>
            <person name="Eisen J.A."/>
            <person name="Darling A.E."/>
            <person name="Facciotti M.T."/>
        </authorList>
    </citation>
    <scope>NUCLEOTIDE SEQUENCE [LARGE SCALE GENOMIC DNA]</scope>
    <source>
        <strain evidence="3 4">DSM 10284</strain>
    </source>
</reference>
<dbReference type="CDD" id="cd00090">
    <property type="entry name" value="HTH_ARSR"/>
    <property type="match status" value="1"/>
</dbReference>
<dbReference type="GO" id="GO:0003700">
    <property type="term" value="F:DNA-binding transcription factor activity"/>
    <property type="evidence" value="ECO:0007669"/>
    <property type="project" value="InterPro"/>
</dbReference>
<dbReference type="SMART" id="SM00418">
    <property type="entry name" value="HTH_ARSR"/>
    <property type="match status" value="1"/>
</dbReference>
<dbReference type="RefSeq" id="WP_006113041.1">
    <property type="nucleotide sequence ID" value="NZ_AOJL01000031.1"/>
</dbReference>